<gene>
    <name evidence="1" type="ORF">ABB27_17215</name>
</gene>
<accession>A0A0R0CFC9</accession>
<dbReference type="AlphaFoldDB" id="A0A0R0CFC9"/>
<evidence type="ECO:0000313" key="2">
    <source>
        <dbReference type="Proteomes" id="UP000051863"/>
    </source>
</evidence>
<organism evidence="1 2">
    <name type="scientific">Stenotrophomonas terrae</name>
    <dbReference type="NCBI Taxonomy" id="405446"/>
    <lineage>
        <taxon>Bacteria</taxon>
        <taxon>Pseudomonadati</taxon>
        <taxon>Pseudomonadota</taxon>
        <taxon>Gammaproteobacteria</taxon>
        <taxon>Lysobacterales</taxon>
        <taxon>Lysobacteraceae</taxon>
        <taxon>Stenotrophomonas</taxon>
    </lineage>
</organism>
<dbReference type="PATRIC" id="fig|405446.3.peg.3332"/>
<keyword evidence="2" id="KW-1185">Reference proteome</keyword>
<dbReference type="RefSeq" id="WP_057630200.1">
    <property type="nucleotide sequence ID" value="NZ_LDJJ01000069.1"/>
</dbReference>
<dbReference type="OrthoDB" id="7041856at2"/>
<dbReference type="Proteomes" id="UP000051863">
    <property type="component" value="Unassembled WGS sequence"/>
</dbReference>
<evidence type="ECO:0000313" key="1">
    <source>
        <dbReference type="EMBL" id="KRG63816.1"/>
    </source>
</evidence>
<reference evidence="1 2" key="1">
    <citation type="submission" date="2015-05" db="EMBL/GenBank/DDBJ databases">
        <title>Genome sequencing and analysis of members of genus Stenotrophomonas.</title>
        <authorList>
            <person name="Patil P.P."/>
            <person name="Midha S."/>
            <person name="Patil P.B."/>
        </authorList>
    </citation>
    <scope>NUCLEOTIDE SEQUENCE [LARGE SCALE GENOMIC DNA]</scope>
    <source>
        <strain evidence="1 2">DSM 18941</strain>
    </source>
</reference>
<protein>
    <submittedName>
        <fullName evidence="1">Uncharacterized protein</fullName>
    </submittedName>
</protein>
<name>A0A0R0CFC9_9GAMM</name>
<proteinExistence type="predicted"/>
<dbReference type="EMBL" id="LDJJ01000069">
    <property type="protein sequence ID" value="KRG63816.1"/>
    <property type="molecule type" value="Genomic_DNA"/>
</dbReference>
<comment type="caution">
    <text evidence="1">The sequence shown here is derived from an EMBL/GenBank/DDBJ whole genome shotgun (WGS) entry which is preliminary data.</text>
</comment>
<sequence length="132" mass="14545">MTRAHILSTDGPYLEAIICIEEQLFCIMDEFSTADDPPPEVGQQLNIELTTLLDDDEPWESMFRGNPERKSGLEPLGGWRYRAYGQVTQVQPVVVDCGVMLVEDPVHSNDAGLIGEYIAFTISRLGGRGGAC</sequence>